<dbReference type="EMBL" id="AGNL01040590">
    <property type="protein sequence ID" value="EJK52014.1"/>
    <property type="molecule type" value="Genomic_DNA"/>
</dbReference>
<proteinExistence type="predicted"/>
<reference evidence="1 2" key="1">
    <citation type="journal article" date="2012" name="Genome Biol.">
        <title>Genome and low-iron response of an oceanic diatom adapted to chronic iron limitation.</title>
        <authorList>
            <person name="Lommer M."/>
            <person name="Specht M."/>
            <person name="Roy A.S."/>
            <person name="Kraemer L."/>
            <person name="Andreson R."/>
            <person name="Gutowska M.A."/>
            <person name="Wolf J."/>
            <person name="Bergner S.V."/>
            <person name="Schilhabel M.B."/>
            <person name="Klostermeier U.C."/>
            <person name="Beiko R.G."/>
            <person name="Rosenstiel P."/>
            <person name="Hippler M."/>
            <person name="Laroche J."/>
        </authorList>
    </citation>
    <scope>NUCLEOTIDE SEQUENCE [LARGE SCALE GENOMIC DNA]</scope>
    <source>
        <strain evidence="1 2">CCMP1005</strain>
    </source>
</reference>
<evidence type="ECO:0000313" key="2">
    <source>
        <dbReference type="Proteomes" id="UP000266841"/>
    </source>
</evidence>
<accession>K0RIA3</accession>
<evidence type="ECO:0000313" key="1">
    <source>
        <dbReference type="EMBL" id="EJK52014.1"/>
    </source>
</evidence>
<sequence>MLISRCFMAFPVYVEEGKIRKLWRCVDSPSPTDFGRLTTNDMVSVFLSASAPSKFFGSLANSFAFNLYAPAPVDCASASSVAAKRSKRGRLSHGVKEKPDTWPCTDRQRTATMNLRRSI</sequence>
<protein>
    <submittedName>
        <fullName evidence="1">Uncharacterized protein</fullName>
    </submittedName>
</protein>
<comment type="caution">
    <text evidence="1">The sequence shown here is derived from an EMBL/GenBank/DDBJ whole genome shotgun (WGS) entry which is preliminary data.</text>
</comment>
<keyword evidence="2" id="KW-1185">Reference proteome</keyword>
<organism evidence="1 2">
    <name type="scientific">Thalassiosira oceanica</name>
    <name type="common">Marine diatom</name>
    <dbReference type="NCBI Taxonomy" id="159749"/>
    <lineage>
        <taxon>Eukaryota</taxon>
        <taxon>Sar</taxon>
        <taxon>Stramenopiles</taxon>
        <taxon>Ochrophyta</taxon>
        <taxon>Bacillariophyta</taxon>
        <taxon>Coscinodiscophyceae</taxon>
        <taxon>Thalassiosirophycidae</taxon>
        <taxon>Thalassiosirales</taxon>
        <taxon>Thalassiosiraceae</taxon>
        <taxon>Thalassiosira</taxon>
    </lineage>
</organism>
<gene>
    <name evidence="1" type="ORF">THAOC_28759</name>
</gene>
<dbReference type="AlphaFoldDB" id="K0RIA3"/>
<name>K0RIA3_THAOC</name>
<dbReference type="Proteomes" id="UP000266841">
    <property type="component" value="Unassembled WGS sequence"/>
</dbReference>